<dbReference type="AlphaFoldDB" id="A0A4Y7QKJ1"/>
<dbReference type="Proteomes" id="UP000294933">
    <property type="component" value="Unassembled WGS sequence"/>
</dbReference>
<name>A0A4Y7QKJ1_9AGAM</name>
<dbReference type="SUPFAM" id="SSF81383">
    <property type="entry name" value="F-box domain"/>
    <property type="match status" value="1"/>
</dbReference>
<dbReference type="EMBL" id="ML170158">
    <property type="protein sequence ID" value="TDL27935.1"/>
    <property type="molecule type" value="Genomic_DNA"/>
</dbReference>
<evidence type="ECO:0000259" key="1">
    <source>
        <dbReference type="PROSITE" id="PS50181"/>
    </source>
</evidence>
<sequence length="739" mass="83744">MQSLCTIPTDVLSLVLSYLNACDLVRLMLTCHAMYTSISNDKQLWAWCARRELTGYQRRLIPHRILKAFQDASGLDVQSWVRHALSLDKNYASCAFAAHRICSEATYAVTWMRLIRGRWCLVASSNLNESRLTLWDLSSVSDGLHPCARIFLPGPIMDGQVDDASNTIRVAVTIGSSDTYVQILSVGQVDGRPKINALRDIPGFAHTLLLRGSLVGVASMNGDDAFPLLIEWTTGKIATLRPVSIAEGPDYHFLNKHLPCYAITSWKEYVVLVLAEEIQVYERPNFASFQQSRCATLISVHPLDFIQRHYVTSWVAEAHFADFGTWDQSIFGLNQTFHSPPLHIFIRDNSGRIHLYGLTCSTDGIPTLTLSGLPCDQPKESVRCKFVDQIIVGSNGSKILLRHSAVSPVCQMSIADIQTTILPREYLVGDSESSVIQNHRYIPVDRLAQLQFWSCTDFDDARGIFVTGNSRGDLCVGRFVEGHILSAISIVDSLPAVEGLPMEQNCVEMKLPVYYEYASVVAQGQLPSPLFQAVTQSWGLVDGQPFTVPGWSSDWHRFQNIRRWIVPHLRWGGADIHFSYCGNDSYFNGDEAITTILRHTYNIVGEVHPILYCKDYHDSVIFRVGQRYYLYYWQRDDDEDNNKHALNVYAFTQTPQRSIESLKTEDFRIFRELQPYYSEPNIVSSGQELQINIYDEILHDAVFLGEEDGDMKWTVINGRIIMQGVRRVRLPGRTWTVNY</sequence>
<keyword evidence="3" id="KW-1185">Reference proteome</keyword>
<evidence type="ECO:0000313" key="2">
    <source>
        <dbReference type="EMBL" id="TDL27935.1"/>
    </source>
</evidence>
<proteinExistence type="predicted"/>
<dbReference type="PROSITE" id="PS50181">
    <property type="entry name" value="FBOX"/>
    <property type="match status" value="1"/>
</dbReference>
<dbReference type="CDD" id="cd09917">
    <property type="entry name" value="F-box_SF"/>
    <property type="match status" value="1"/>
</dbReference>
<dbReference type="InterPro" id="IPR036047">
    <property type="entry name" value="F-box-like_dom_sf"/>
</dbReference>
<dbReference type="Pfam" id="PF12937">
    <property type="entry name" value="F-box-like"/>
    <property type="match status" value="1"/>
</dbReference>
<accession>A0A4Y7QKJ1</accession>
<dbReference type="SMART" id="SM00256">
    <property type="entry name" value="FBOX"/>
    <property type="match status" value="1"/>
</dbReference>
<dbReference type="OrthoDB" id="3068749at2759"/>
<feature type="domain" description="F-box" evidence="1">
    <location>
        <begin position="1"/>
        <end position="45"/>
    </location>
</feature>
<dbReference type="InterPro" id="IPR001810">
    <property type="entry name" value="F-box_dom"/>
</dbReference>
<dbReference type="VEuPathDB" id="FungiDB:BD410DRAFT_781865"/>
<organism evidence="2 3">
    <name type="scientific">Rickenella mellea</name>
    <dbReference type="NCBI Taxonomy" id="50990"/>
    <lineage>
        <taxon>Eukaryota</taxon>
        <taxon>Fungi</taxon>
        <taxon>Dikarya</taxon>
        <taxon>Basidiomycota</taxon>
        <taxon>Agaricomycotina</taxon>
        <taxon>Agaricomycetes</taxon>
        <taxon>Hymenochaetales</taxon>
        <taxon>Rickenellaceae</taxon>
        <taxon>Rickenella</taxon>
    </lineage>
</organism>
<reference evidence="2 3" key="1">
    <citation type="submission" date="2018-06" db="EMBL/GenBank/DDBJ databases">
        <title>A transcriptomic atlas of mushroom development highlights an independent origin of complex multicellularity.</title>
        <authorList>
            <consortium name="DOE Joint Genome Institute"/>
            <person name="Krizsan K."/>
            <person name="Almasi E."/>
            <person name="Merenyi Z."/>
            <person name="Sahu N."/>
            <person name="Viragh M."/>
            <person name="Koszo T."/>
            <person name="Mondo S."/>
            <person name="Kiss B."/>
            <person name="Balint B."/>
            <person name="Kues U."/>
            <person name="Barry K."/>
            <person name="Hegedus J.C."/>
            <person name="Henrissat B."/>
            <person name="Johnson J."/>
            <person name="Lipzen A."/>
            <person name="Ohm R."/>
            <person name="Nagy I."/>
            <person name="Pangilinan J."/>
            <person name="Yan J."/>
            <person name="Xiong Y."/>
            <person name="Grigoriev I.V."/>
            <person name="Hibbett D.S."/>
            <person name="Nagy L.G."/>
        </authorList>
    </citation>
    <scope>NUCLEOTIDE SEQUENCE [LARGE SCALE GENOMIC DNA]</scope>
    <source>
        <strain evidence="2 3">SZMC22713</strain>
    </source>
</reference>
<evidence type="ECO:0000313" key="3">
    <source>
        <dbReference type="Proteomes" id="UP000294933"/>
    </source>
</evidence>
<protein>
    <recommendedName>
        <fullName evidence="1">F-box domain-containing protein</fullName>
    </recommendedName>
</protein>
<gene>
    <name evidence="2" type="ORF">BD410DRAFT_781865</name>
</gene>